<reference evidence="14" key="1">
    <citation type="submission" date="2019-05" db="EMBL/GenBank/DDBJ databases">
        <authorList>
            <consortium name="Pathogen Informatics"/>
        </authorList>
    </citation>
    <scope>NUCLEOTIDE SEQUENCE [LARGE SCALE GENOMIC DNA]</scope>
    <source>
        <strain evidence="14">NCTC12965</strain>
        <strain evidence="13 15">NCTC13193</strain>
    </source>
</reference>
<dbReference type="NCBIfam" id="NF007841">
    <property type="entry name" value="PRK10554.1"/>
    <property type="match status" value="1"/>
</dbReference>
<accession>A0A0F7H7S6</accession>
<dbReference type="PROSITE" id="PS00576">
    <property type="entry name" value="GRAM_NEG_PORIN"/>
    <property type="match status" value="1"/>
</dbReference>
<dbReference type="PANTHER" id="PTHR34501">
    <property type="entry name" value="PROTEIN YDDL-RELATED"/>
    <property type="match status" value="1"/>
</dbReference>
<dbReference type="GO" id="GO:0015288">
    <property type="term" value="F:porin activity"/>
    <property type="evidence" value="ECO:0007669"/>
    <property type="project" value="UniProtKB-KW"/>
</dbReference>
<organism evidence="14">
    <name type="scientific">Serratia fonticola</name>
    <dbReference type="NCBI Taxonomy" id="47917"/>
    <lineage>
        <taxon>Bacteria</taxon>
        <taxon>Pseudomonadati</taxon>
        <taxon>Pseudomonadota</taxon>
        <taxon>Gammaproteobacteria</taxon>
        <taxon>Enterobacterales</taxon>
        <taxon>Yersiniaceae</taxon>
        <taxon>Serratia</taxon>
    </lineage>
</organism>
<dbReference type="Pfam" id="PF00267">
    <property type="entry name" value="Porin_1"/>
    <property type="match status" value="1"/>
</dbReference>
<evidence type="ECO:0000313" key="14">
    <source>
        <dbReference type="EMBL" id="VTR40767.1"/>
    </source>
</evidence>
<keyword evidence="3 11" id="KW-0813">Transport</keyword>
<dbReference type="CDD" id="cd00342">
    <property type="entry name" value="gram_neg_porins"/>
    <property type="match status" value="1"/>
</dbReference>
<dbReference type="InterPro" id="IPR013793">
    <property type="entry name" value="Porin_Gram-ve_CS"/>
</dbReference>
<gene>
    <name evidence="14" type="primary">ompC_6</name>
    <name evidence="13" type="synonym">ompC_5</name>
    <name evidence="14" type="ORF">NCTC12965_04551</name>
    <name evidence="13" type="ORF">NCTC13193_04730</name>
</gene>
<dbReference type="InterPro" id="IPR023614">
    <property type="entry name" value="Porin_dom_sf"/>
</dbReference>
<evidence type="ECO:0000256" key="7">
    <source>
        <dbReference type="ARBA" id="ARBA00023065"/>
    </source>
</evidence>
<dbReference type="PRINTS" id="PR00183">
    <property type="entry name" value="ECOLIPORIN"/>
</dbReference>
<evidence type="ECO:0000256" key="8">
    <source>
        <dbReference type="ARBA" id="ARBA00023114"/>
    </source>
</evidence>
<dbReference type="PANTHER" id="PTHR34501:SF1">
    <property type="entry name" value="OUTER MEMBRANE PORIN C"/>
    <property type="match status" value="1"/>
</dbReference>
<dbReference type="InterPro" id="IPR001702">
    <property type="entry name" value="Porin_Gram-ve"/>
</dbReference>
<dbReference type="InterPro" id="IPR033900">
    <property type="entry name" value="Gram_neg_porin_domain"/>
</dbReference>
<evidence type="ECO:0000256" key="9">
    <source>
        <dbReference type="ARBA" id="ARBA00023136"/>
    </source>
</evidence>
<proteinExistence type="inferred from homology"/>
<dbReference type="RefSeq" id="WP_024485002.1">
    <property type="nucleotide sequence ID" value="NZ_CAMISF010000005.1"/>
</dbReference>
<evidence type="ECO:0000313" key="15">
    <source>
        <dbReference type="Proteomes" id="UP000270487"/>
    </source>
</evidence>
<comment type="subcellular location">
    <subcellularLocation>
        <location evidence="1 11">Cell outer membrane</location>
        <topology evidence="1 11">Multi-pass membrane protein</topology>
    </subcellularLocation>
</comment>
<evidence type="ECO:0000256" key="12">
    <source>
        <dbReference type="SAM" id="SignalP"/>
    </source>
</evidence>
<evidence type="ECO:0000256" key="10">
    <source>
        <dbReference type="ARBA" id="ARBA00023237"/>
    </source>
</evidence>
<dbReference type="GO" id="GO:0034220">
    <property type="term" value="P:monoatomic ion transmembrane transport"/>
    <property type="evidence" value="ECO:0007669"/>
    <property type="project" value="InterPro"/>
</dbReference>
<dbReference type="InterPro" id="IPR001897">
    <property type="entry name" value="Porin_gammaproteobac"/>
</dbReference>
<comment type="subunit">
    <text evidence="11">Homotrimer.</text>
</comment>
<keyword evidence="10 11" id="KW-0998">Cell outer membrane</keyword>
<dbReference type="EMBL" id="CABEEZ010000097">
    <property type="protein sequence ID" value="VTR40767.1"/>
    <property type="molecule type" value="Genomic_DNA"/>
</dbReference>
<dbReference type="GO" id="GO:0009279">
    <property type="term" value="C:cell outer membrane"/>
    <property type="evidence" value="ECO:0007669"/>
    <property type="project" value="UniProtKB-SubCell"/>
</dbReference>
<evidence type="ECO:0000256" key="5">
    <source>
        <dbReference type="ARBA" id="ARBA00022692"/>
    </source>
</evidence>
<name>A0A0F7H7S6_SERFO</name>
<dbReference type="SUPFAM" id="SSF56935">
    <property type="entry name" value="Porins"/>
    <property type="match status" value="1"/>
</dbReference>
<evidence type="ECO:0000313" key="13">
    <source>
        <dbReference type="EMBL" id="VEI74763.1"/>
    </source>
</evidence>
<evidence type="ECO:0000256" key="11">
    <source>
        <dbReference type="RuleBase" id="RU000469"/>
    </source>
</evidence>
<dbReference type="EMBL" id="LR134492">
    <property type="protein sequence ID" value="VEI74763.1"/>
    <property type="molecule type" value="Genomic_DNA"/>
</dbReference>
<dbReference type="GeneID" id="30318959"/>
<evidence type="ECO:0000256" key="2">
    <source>
        <dbReference type="ARBA" id="ARBA00007539"/>
    </source>
</evidence>
<evidence type="ECO:0000256" key="1">
    <source>
        <dbReference type="ARBA" id="ARBA00004571"/>
    </source>
</evidence>
<sequence>MKIRVLSLLVPALLVAGTAGAAEIYNKDGNKLDLFGKIDGQRYFSSNDSVDGDQSYMRLGLRGETQINDSLTGFGMWEYQVNLNQAESEANNSFTRVGFAGLKFANYGSLDYGRNYGVMYDIGAWTDVLPEFGGDTYGADNFLFQRGNGLLTYRNSDFFGMVEGLNFALQYQGTNGSASESNNYRDVLAQNGNGYGMSVSYDLGYGISAAGAFFSADRTADQNGRNNPAILGNGDKAQAYSTGLKYDANNVYLAAMFTQSYNANRFGSRNSQAYGFADKAQNIELVAQYQFDFGLRPSVAYVQSNAKDIQGFGSQNLVKYVDLGATYAFNKNMSTYVDHKINLLDENDFTSKAGLNTDNVTSVGIVYQF</sequence>
<dbReference type="AlphaFoldDB" id="A0A0F7H7S6"/>
<protein>
    <submittedName>
        <fullName evidence="14">Porin OmpC</fullName>
    </submittedName>
</protein>
<comment type="similarity">
    <text evidence="2 11">Belongs to the Gram-negative porin family.</text>
</comment>
<keyword evidence="9 11" id="KW-0472">Membrane</keyword>
<keyword evidence="5 11" id="KW-0812">Transmembrane</keyword>
<evidence type="ECO:0000256" key="4">
    <source>
        <dbReference type="ARBA" id="ARBA00022452"/>
    </source>
</evidence>
<evidence type="ECO:0000256" key="3">
    <source>
        <dbReference type="ARBA" id="ARBA00022448"/>
    </source>
</evidence>
<dbReference type="Proteomes" id="UP000270487">
    <property type="component" value="Chromosome"/>
</dbReference>
<dbReference type="Gene3D" id="2.40.160.10">
    <property type="entry name" value="Porin"/>
    <property type="match status" value="1"/>
</dbReference>
<keyword evidence="8 11" id="KW-0626">Porin</keyword>
<dbReference type="InterPro" id="IPR050298">
    <property type="entry name" value="Gram-neg_bact_OMP"/>
</dbReference>
<keyword evidence="6 12" id="KW-0732">Signal</keyword>
<feature type="chain" id="PRO_5044542298" evidence="12">
    <location>
        <begin position="22"/>
        <end position="369"/>
    </location>
</feature>
<dbReference type="PRINTS" id="PR00182">
    <property type="entry name" value="ECOLNEIPORIN"/>
</dbReference>
<dbReference type="GO" id="GO:0046930">
    <property type="term" value="C:pore complex"/>
    <property type="evidence" value="ECO:0007669"/>
    <property type="project" value="UniProtKB-KW"/>
</dbReference>
<keyword evidence="4" id="KW-1134">Transmembrane beta strand</keyword>
<dbReference type="KEGG" id="sfw:WN53_02170"/>
<feature type="signal peptide" evidence="12">
    <location>
        <begin position="1"/>
        <end position="21"/>
    </location>
</feature>
<evidence type="ECO:0000256" key="6">
    <source>
        <dbReference type="ARBA" id="ARBA00022729"/>
    </source>
</evidence>
<keyword evidence="7 11" id="KW-0406">Ion transport</keyword>